<gene>
    <name evidence="5" type="ORF">N5A92_21750</name>
</gene>
<dbReference type="SUPFAM" id="SSF53850">
    <property type="entry name" value="Periplasmic binding protein-like II"/>
    <property type="match status" value="1"/>
</dbReference>
<accession>A0ABT2LT43</accession>
<evidence type="ECO:0000256" key="3">
    <source>
        <dbReference type="ARBA" id="ARBA00022764"/>
    </source>
</evidence>
<name>A0ABT2LT43_9HYPH</name>
<reference evidence="5 6" key="1">
    <citation type="submission" date="2022-09" db="EMBL/GenBank/DDBJ databases">
        <title>Chelativorans salina sp. nov., a novel slightly halophilic bacterium isolated from a saline lake sediment enrichment.</title>
        <authorList>
            <person name="Gao L."/>
            <person name="Fang B.-Z."/>
            <person name="Li W.-J."/>
        </authorList>
    </citation>
    <scope>NUCLEOTIDE SEQUENCE [LARGE SCALE GENOMIC DNA]</scope>
    <source>
        <strain evidence="5 6">EGI FJ00035</strain>
    </source>
</reference>
<protein>
    <submittedName>
        <fullName evidence="5">Sugar ABC transporter substrate-binding protein</fullName>
    </submittedName>
</protein>
<feature type="chain" id="PRO_5045213295" evidence="4">
    <location>
        <begin position="29"/>
        <end position="420"/>
    </location>
</feature>
<evidence type="ECO:0000256" key="2">
    <source>
        <dbReference type="ARBA" id="ARBA00008520"/>
    </source>
</evidence>
<dbReference type="Pfam" id="PF01547">
    <property type="entry name" value="SBP_bac_1"/>
    <property type="match status" value="1"/>
</dbReference>
<dbReference type="Proteomes" id="UP001320831">
    <property type="component" value="Unassembled WGS sequence"/>
</dbReference>
<evidence type="ECO:0000256" key="1">
    <source>
        <dbReference type="ARBA" id="ARBA00004418"/>
    </source>
</evidence>
<dbReference type="RefSeq" id="WP_260906258.1">
    <property type="nucleotide sequence ID" value="NZ_JAOCZP010000008.1"/>
</dbReference>
<dbReference type="CDD" id="cd13585">
    <property type="entry name" value="PBP2_TMBP_like"/>
    <property type="match status" value="1"/>
</dbReference>
<dbReference type="Gene3D" id="3.40.190.10">
    <property type="entry name" value="Periplasmic binding protein-like II"/>
    <property type="match status" value="1"/>
</dbReference>
<keyword evidence="6" id="KW-1185">Reference proteome</keyword>
<comment type="caution">
    <text evidence="5">The sequence shown here is derived from an EMBL/GenBank/DDBJ whole genome shotgun (WGS) entry which is preliminary data.</text>
</comment>
<evidence type="ECO:0000313" key="6">
    <source>
        <dbReference type="Proteomes" id="UP001320831"/>
    </source>
</evidence>
<dbReference type="InterPro" id="IPR006059">
    <property type="entry name" value="SBP"/>
</dbReference>
<sequence>MKVLNARGVGKAVLATAAAVFMAGTALAQDMTMWVRDGSAANAGKVLAELWNETHPDNQIEVTVIPNLQMVTKLATSIAAGDPPDLISLDLIYMPDFMRAGSLVDITDEAEKNPNFDKVIDAYKEISTYEGRTYGTGFTPDVSVIAWNKDLFRKAGLDPEKPPRTIYEIHEMAKKVAALGDDTYGFYFSGSCPGCNIFVTSPLMVAGGAKMLPRNGEDTALEGEAVKEVLQVYRDMWTEGLIPESAETDNGANFVSGFTNGNVGIAGTGGFVIPLVESDFPDLDYGVALLPGLKEGQVSAFVGGDTIAIPRGSNNEELAREFINWSLSDEAQLEGLAKNGILPVRADLATDNKYFADQPKVQVTAEALKVGYVPWVFHFADMVNSDSSPWINMLQRAVFDGEIDEAIEEARERMIEIASE</sequence>
<dbReference type="PANTHER" id="PTHR43649:SF12">
    <property type="entry name" value="DIACETYLCHITOBIOSE BINDING PROTEIN DASA"/>
    <property type="match status" value="1"/>
</dbReference>
<keyword evidence="4" id="KW-0732">Signal</keyword>
<comment type="similarity">
    <text evidence="2">Belongs to the bacterial solute-binding protein 1 family.</text>
</comment>
<feature type="signal peptide" evidence="4">
    <location>
        <begin position="1"/>
        <end position="28"/>
    </location>
</feature>
<organism evidence="5 6">
    <name type="scientific">Chelativorans salis</name>
    <dbReference type="NCBI Taxonomy" id="2978478"/>
    <lineage>
        <taxon>Bacteria</taxon>
        <taxon>Pseudomonadati</taxon>
        <taxon>Pseudomonadota</taxon>
        <taxon>Alphaproteobacteria</taxon>
        <taxon>Hyphomicrobiales</taxon>
        <taxon>Phyllobacteriaceae</taxon>
        <taxon>Chelativorans</taxon>
    </lineage>
</organism>
<comment type="subcellular location">
    <subcellularLocation>
        <location evidence="1">Periplasm</location>
    </subcellularLocation>
</comment>
<proteinExistence type="inferred from homology"/>
<dbReference type="PANTHER" id="PTHR43649">
    <property type="entry name" value="ARABINOSE-BINDING PROTEIN-RELATED"/>
    <property type="match status" value="1"/>
</dbReference>
<evidence type="ECO:0000256" key="4">
    <source>
        <dbReference type="SAM" id="SignalP"/>
    </source>
</evidence>
<dbReference type="InterPro" id="IPR050490">
    <property type="entry name" value="Bact_solute-bd_prot1"/>
</dbReference>
<evidence type="ECO:0000313" key="5">
    <source>
        <dbReference type="EMBL" id="MCT7377649.1"/>
    </source>
</evidence>
<dbReference type="EMBL" id="JAOCZP010000008">
    <property type="protein sequence ID" value="MCT7377649.1"/>
    <property type="molecule type" value="Genomic_DNA"/>
</dbReference>
<keyword evidence="3" id="KW-0574">Periplasm</keyword>